<evidence type="ECO:0000313" key="1">
    <source>
        <dbReference type="EMBL" id="RRJ19724.1"/>
    </source>
</evidence>
<keyword evidence="2" id="KW-1185">Reference proteome</keyword>
<dbReference type="AlphaFoldDB" id="A0A3P3QEZ5"/>
<dbReference type="OrthoDB" id="9777645at2"/>
<dbReference type="PIRSF" id="PIRSF019381">
    <property type="entry name" value="YcjX"/>
    <property type="match status" value="1"/>
</dbReference>
<protein>
    <submittedName>
        <fullName evidence="1">YcjX family protein</fullName>
    </submittedName>
</protein>
<dbReference type="PANTHER" id="PTHR38605">
    <property type="entry name" value="ATPASE-RELATED"/>
    <property type="match status" value="1"/>
</dbReference>
<dbReference type="Gene3D" id="3.40.50.300">
    <property type="entry name" value="P-loop containing nucleotide triphosphate hydrolases"/>
    <property type="match status" value="1"/>
</dbReference>
<dbReference type="Proteomes" id="UP000276260">
    <property type="component" value="Unassembled WGS sequence"/>
</dbReference>
<proteinExistence type="predicted"/>
<dbReference type="SUPFAM" id="SSF52540">
    <property type="entry name" value="P-loop containing nucleoside triphosphate hydrolases"/>
    <property type="match status" value="2"/>
</dbReference>
<dbReference type="Pfam" id="PF04317">
    <property type="entry name" value="DUF463"/>
    <property type="match status" value="1"/>
</dbReference>
<accession>A0A3P3QEZ5</accession>
<reference evidence="1 2" key="1">
    <citation type="submission" date="2018-11" db="EMBL/GenBank/DDBJ databases">
        <title>Draft genome analysis of Rheinheimera mesophila isolated from an industrial waste site.</title>
        <authorList>
            <person name="Yu Q."/>
            <person name="Qi Y."/>
            <person name="Zhang H."/>
            <person name="Lu Y."/>
            <person name="Pu J."/>
        </authorList>
    </citation>
    <scope>NUCLEOTIDE SEQUENCE [LARGE SCALE GENOMIC DNA]</scope>
    <source>
        <strain evidence="1 2">IITR13</strain>
    </source>
</reference>
<gene>
    <name evidence="1" type="ORF">EIK76_14940</name>
</gene>
<dbReference type="RefSeq" id="WP_046520695.1">
    <property type="nucleotide sequence ID" value="NZ_LAVS01000086.1"/>
</dbReference>
<evidence type="ECO:0000313" key="2">
    <source>
        <dbReference type="Proteomes" id="UP000276260"/>
    </source>
</evidence>
<dbReference type="InterPro" id="IPR027417">
    <property type="entry name" value="P-loop_NTPase"/>
</dbReference>
<dbReference type="InterPro" id="IPR007413">
    <property type="entry name" value="YcjX-like"/>
</dbReference>
<comment type="caution">
    <text evidence="1">The sequence shown here is derived from an EMBL/GenBank/DDBJ whole genome shotgun (WGS) entry which is preliminary data.</text>
</comment>
<dbReference type="PANTHER" id="PTHR38605:SF1">
    <property type="entry name" value="ATPASE"/>
    <property type="match status" value="1"/>
</dbReference>
<organism evidence="1 2">
    <name type="scientific">Rheinheimera mesophila</name>
    <dbReference type="NCBI Taxonomy" id="1547515"/>
    <lineage>
        <taxon>Bacteria</taxon>
        <taxon>Pseudomonadati</taxon>
        <taxon>Pseudomonadota</taxon>
        <taxon>Gammaproteobacteria</taxon>
        <taxon>Chromatiales</taxon>
        <taxon>Chromatiaceae</taxon>
        <taxon>Rheinheimera</taxon>
    </lineage>
</organism>
<dbReference type="EMBL" id="RRCF01000004">
    <property type="protein sequence ID" value="RRJ19724.1"/>
    <property type="molecule type" value="Genomic_DNA"/>
</dbReference>
<sequence>MDWLTKARWHSEQLAKRTFHRQLRLGVTGLSGAGKTALLTAIVHQLTQSNATQLPFFSVMQQRWLGARIDDNQLPQLPRFAFEKNLSYLQQQPARWPPSTVRWSQLTLTLRYRPGSGLRARFQEHQETELVLVDYPGEWLLDLPMLQQSYQEWCEQSWSLFAQPHRAATAESFRQRLQAIDLNDTSVLFVQELCAEYSHLLQQFRDLAGAYLNQPGRLLVPGEFAGTPLLQLLPLLPEQLVQGGALVDLMQKHFISYQTQVIEPFYRQYFSGLDRQVVLVDILGALNAGESALLELKQSLLLILQSFDYGPEHWLRRIFKPRISKVLFAASKADHVTPDQHQALTLLLQQLLLQHLQSVKFQLCPYEVMAIAAIKASEAGFVKQNGVQQACLRGFSAETAEALTYYPGDVPRYWPDHQLFSAHQFEFQQLSPLPWPKQQLLQHIRLDHLLEYLLGDKLT</sequence>
<name>A0A3P3QEZ5_9GAMM</name>